<reference evidence="2 3" key="1">
    <citation type="submission" date="2018-05" db="EMBL/GenBank/DDBJ databases">
        <title>Genomic Encyclopedia of Type Strains, Phase IV (KMG-IV): sequencing the most valuable type-strain genomes for metagenomic binning, comparative biology and taxonomic classification.</title>
        <authorList>
            <person name="Goeker M."/>
        </authorList>
    </citation>
    <scope>NUCLEOTIDE SEQUENCE [LARGE SCALE GENOMIC DNA]</scope>
    <source>
        <strain evidence="2 3">DSM 28579</strain>
    </source>
</reference>
<organism evidence="2 3">
    <name type="scientific">Balneicella halophila</name>
    <dbReference type="NCBI Taxonomy" id="1537566"/>
    <lineage>
        <taxon>Bacteria</taxon>
        <taxon>Pseudomonadati</taxon>
        <taxon>Bacteroidota</taxon>
        <taxon>Bacteroidia</taxon>
        <taxon>Bacteroidales</taxon>
        <taxon>Balneicellaceae</taxon>
        <taxon>Balneicella</taxon>
    </lineage>
</organism>
<proteinExistence type="predicted"/>
<evidence type="ECO:0000256" key="1">
    <source>
        <dbReference type="SAM" id="MobiDB-lite"/>
    </source>
</evidence>
<dbReference type="AlphaFoldDB" id="A0A7L4UPD9"/>
<keyword evidence="3" id="KW-1185">Reference proteome</keyword>
<protein>
    <submittedName>
        <fullName evidence="2">Carboxypeptidase-like protein</fullName>
    </submittedName>
</protein>
<feature type="compositionally biased region" description="Basic residues" evidence="1">
    <location>
        <begin position="454"/>
        <end position="468"/>
    </location>
</feature>
<dbReference type="SUPFAM" id="SSF49464">
    <property type="entry name" value="Carboxypeptidase regulatory domain-like"/>
    <property type="match status" value="1"/>
</dbReference>
<feature type="region of interest" description="Disordered" evidence="1">
    <location>
        <begin position="446"/>
        <end position="468"/>
    </location>
</feature>
<dbReference type="Proteomes" id="UP000251835">
    <property type="component" value="Unassembled WGS sequence"/>
</dbReference>
<dbReference type="GO" id="GO:0004180">
    <property type="term" value="F:carboxypeptidase activity"/>
    <property type="evidence" value="ECO:0007669"/>
    <property type="project" value="UniProtKB-KW"/>
</dbReference>
<dbReference type="InterPro" id="IPR008969">
    <property type="entry name" value="CarboxyPept-like_regulatory"/>
</dbReference>
<keyword evidence="2" id="KW-0645">Protease</keyword>
<accession>A0A7L4UPD9</accession>
<comment type="caution">
    <text evidence="2">The sequence shown here is derived from an EMBL/GenBank/DDBJ whole genome shotgun (WGS) entry which is preliminary data.</text>
</comment>
<gene>
    <name evidence="2" type="ORF">C7377_1321</name>
</gene>
<keyword evidence="2" id="KW-0121">Carboxypeptidase</keyword>
<evidence type="ECO:0000313" key="3">
    <source>
        <dbReference type="Proteomes" id="UP000251835"/>
    </source>
</evidence>
<evidence type="ECO:0000313" key="2">
    <source>
        <dbReference type="EMBL" id="PVX50991.1"/>
    </source>
</evidence>
<sequence length="468" mass="54268">MKRFLLVLLTVLIFSSIKAENKIYTGRVEEAGGENPVPFAMLIIKNTLYGVQADENGDYVLDLPAGYEQDSIVVSSLSYKEKTIAISDLMKNQLIKLELDSNVLGEVVIYPINPYELLEKAAKNRAKNHDVDHSTVQRNFNRELYFDKGVCFRASENIVDAYKLKLPKHTTGEYHQINKTLKARGIQDSLQLWTLNDMFKMKEDTISFFNEAITREITGLDPTILFSEISREQDAVEESDEDSNKKGLSIGLDVSSELKYNGTMKYRGRTSHRVLVELIHKRKTIIKGQLLIDSATYAFSEIRIANQNVDLYKEFVPWIARSVIRLMGYRPVLDQLTMMNSYAIGNDGKWYKTYDYLRFGGSMRKKRRLLDSYAESEFFYQQPRLFDGDATAFWKKNKDAKDAIEETDVTSFNNDSFWEPYVGRLTPEKVKKCVVAIHERNQEFQGEIGYNKKESRRKRREERRQSRK</sequence>
<dbReference type="EMBL" id="QENZ01000004">
    <property type="protein sequence ID" value="PVX50991.1"/>
    <property type="molecule type" value="Genomic_DNA"/>
</dbReference>
<keyword evidence="2" id="KW-0378">Hydrolase</keyword>
<name>A0A7L4UPD9_BALHA</name>
<dbReference type="Pfam" id="PF13715">
    <property type="entry name" value="CarbopepD_reg_2"/>
    <property type="match status" value="1"/>
</dbReference>
<dbReference type="RefSeq" id="WP_116496537.1">
    <property type="nucleotide sequence ID" value="NZ_QENZ01000004.1"/>
</dbReference>
<dbReference type="OrthoDB" id="603275at2"/>